<feature type="transmembrane region" description="Helical" evidence="1">
    <location>
        <begin position="187"/>
        <end position="207"/>
    </location>
</feature>
<keyword evidence="3" id="KW-1185">Reference proteome</keyword>
<feature type="transmembrane region" description="Helical" evidence="1">
    <location>
        <begin position="213"/>
        <end position="236"/>
    </location>
</feature>
<keyword evidence="1" id="KW-0812">Transmembrane</keyword>
<protein>
    <submittedName>
        <fullName evidence="2">Uncharacterized protein</fullName>
    </submittedName>
</protein>
<evidence type="ECO:0000256" key="1">
    <source>
        <dbReference type="SAM" id="Phobius"/>
    </source>
</evidence>
<feature type="transmembrane region" description="Helical" evidence="1">
    <location>
        <begin position="74"/>
        <end position="96"/>
    </location>
</feature>
<reference evidence="2 3" key="1">
    <citation type="submission" date="2015-12" db="EMBL/GenBank/DDBJ databases">
        <title>The genome of Folsomia candida.</title>
        <authorList>
            <person name="Faddeeva A."/>
            <person name="Derks M.F."/>
            <person name="Anvar Y."/>
            <person name="Smit S."/>
            <person name="Van Straalen N."/>
            <person name="Roelofs D."/>
        </authorList>
    </citation>
    <scope>NUCLEOTIDE SEQUENCE [LARGE SCALE GENOMIC DNA]</scope>
    <source>
        <strain evidence="2 3">VU population</strain>
        <tissue evidence="2">Whole body</tissue>
    </source>
</reference>
<keyword evidence="1" id="KW-1133">Transmembrane helix</keyword>
<sequence length="306" mass="34969">MCYGCLRSQLESSNSPYWKPIIVTFFVVVFASIVISLLHLFRVRNDVVCLLNASEDVERKYREKGSVTIVTEPIGVFFGYLVRPCMPPAFMTMAIFPCSAWDAVPNHYVINLIPAIFGAYFGSLISSTPVFLIIVLLVYPVELQLLLLKELRCKLKSGGAGRSVLLRHYRRFKLLSRLHKNAWKDPVMPFVIGVITVIESTSLYVLIASHHELTLAVLGLFSIVAIDCLIVIHCFFKIMSYPYTRSVELVQIARRGIKNCSRWEVRFVKSWHPLTVEMGNNTFFDRMTSLTIWKMSTDILITFLLM</sequence>
<feature type="transmembrane region" description="Helical" evidence="1">
    <location>
        <begin position="21"/>
        <end position="41"/>
    </location>
</feature>
<dbReference type="EMBL" id="LNIX01000026">
    <property type="protein sequence ID" value="OXA42319.1"/>
    <property type="molecule type" value="Genomic_DNA"/>
</dbReference>
<accession>A0A226DAT2</accession>
<evidence type="ECO:0000313" key="3">
    <source>
        <dbReference type="Proteomes" id="UP000198287"/>
    </source>
</evidence>
<gene>
    <name evidence="2" type="ORF">Fcan01_22734</name>
</gene>
<evidence type="ECO:0000313" key="2">
    <source>
        <dbReference type="EMBL" id="OXA42319.1"/>
    </source>
</evidence>
<dbReference type="AlphaFoldDB" id="A0A226DAT2"/>
<comment type="caution">
    <text evidence="2">The sequence shown here is derived from an EMBL/GenBank/DDBJ whole genome shotgun (WGS) entry which is preliminary data.</text>
</comment>
<name>A0A226DAT2_FOLCA</name>
<dbReference type="Proteomes" id="UP000198287">
    <property type="component" value="Unassembled WGS sequence"/>
</dbReference>
<keyword evidence="1" id="KW-0472">Membrane</keyword>
<proteinExistence type="predicted"/>
<organism evidence="2 3">
    <name type="scientific">Folsomia candida</name>
    <name type="common">Springtail</name>
    <dbReference type="NCBI Taxonomy" id="158441"/>
    <lineage>
        <taxon>Eukaryota</taxon>
        <taxon>Metazoa</taxon>
        <taxon>Ecdysozoa</taxon>
        <taxon>Arthropoda</taxon>
        <taxon>Hexapoda</taxon>
        <taxon>Collembola</taxon>
        <taxon>Entomobryomorpha</taxon>
        <taxon>Isotomoidea</taxon>
        <taxon>Isotomidae</taxon>
        <taxon>Proisotominae</taxon>
        <taxon>Folsomia</taxon>
    </lineage>
</organism>